<sequence length="56" mass="6615">MKRKDSYYEGREQYEMDIDRMINEGMAGGNVYSCYNATNIEEARDLPEQQPPHEIK</sequence>
<protein>
    <submittedName>
        <fullName evidence="1">Uncharacterized protein</fullName>
    </submittedName>
</protein>
<evidence type="ECO:0000313" key="2">
    <source>
        <dbReference type="Proteomes" id="UP000295658"/>
    </source>
</evidence>
<name>A0A4R1QI03_9BACL</name>
<dbReference type="RefSeq" id="WP_165871724.1">
    <property type="nucleotide sequence ID" value="NZ_BSVG01000004.1"/>
</dbReference>
<reference evidence="1 2" key="1">
    <citation type="submission" date="2019-03" db="EMBL/GenBank/DDBJ databases">
        <title>Genomic Encyclopedia of Type Strains, Phase IV (KMG-IV): sequencing the most valuable type-strain genomes for metagenomic binning, comparative biology and taxonomic classification.</title>
        <authorList>
            <person name="Goeker M."/>
        </authorList>
    </citation>
    <scope>NUCLEOTIDE SEQUENCE [LARGE SCALE GENOMIC DNA]</scope>
    <source>
        <strain evidence="1 2">DSM 24979</strain>
    </source>
</reference>
<organism evidence="1 2">
    <name type="scientific">Thermolongibacillus altinsuensis</name>
    <dbReference type="NCBI Taxonomy" id="575256"/>
    <lineage>
        <taxon>Bacteria</taxon>
        <taxon>Bacillati</taxon>
        <taxon>Bacillota</taxon>
        <taxon>Bacilli</taxon>
        <taxon>Bacillales</taxon>
        <taxon>Anoxybacillaceae</taxon>
        <taxon>Thermolongibacillus</taxon>
    </lineage>
</organism>
<keyword evidence="2" id="KW-1185">Reference proteome</keyword>
<gene>
    <name evidence="1" type="ORF">EDD69_104190</name>
</gene>
<comment type="caution">
    <text evidence="1">The sequence shown here is derived from an EMBL/GenBank/DDBJ whole genome shotgun (WGS) entry which is preliminary data.</text>
</comment>
<dbReference type="EMBL" id="SLUL01000004">
    <property type="protein sequence ID" value="TCL51136.1"/>
    <property type="molecule type" value="Genomic_DNA"/>
</dbReference>
<proteinExistence type="predicted"/>
<dbReference type="AlphaFoldDB" id="A0A4R1QI03"/>
<accession>A0A4R1QI03</accession>
<dbReference type="Proteomes" id="UP000295658">
    <property type="component" value="Unassembled WGS sequence"/>
</dbReference>
<evidence type="ECO:0000313" key="1">
    <source>
        <dbReference type="EMBL" id="TCL51136.1"/>
    </source>
</evidence>